<proteinExistence type="predicted"/>
<accession>A0A1H9VN86</accession>
<evidence type="ECO:0000313" key="3">
    <source>
        <dbReference type="Proteomes" id="UP000198571"/>
    </source>
</evidence>
<keyword evidence="3" id="KW-1185">Reference proteome</keyword>
<gene>
    <name evidence="2" type="ORF">SAMN05518684_111127</name>
</gene>
<dbReference type="OrthoDB" id="9759601at2"/>
<evidence type="ECO:0000313" key="2">
    <source>
        <dbReference type="EMBL" id="SES23008.1"/>
    </source>
</evidence>
<dbReference type="PROSITE" id="PS51832">
    <property type="entry name" value="HD_GYP"/>
    <property type="match status" value="1"/>
</dbReference>
<dbReference type="AlphaFoldDB" id="A0A1H9VN86"/>
<evidence type="ECO:0000259" key="1">
    <source>
        <dbReference type="PROSITE" id="PS51832"/>
    </source>
</evidence>
<protein>
    <submittedName>
        <fullName evidence="2">HD-GYP domain, c-di-GMP phosphodiesterase class II (Or its inactivated variant)</fullName>
    </submittedName>
</protein>
<dbReference type="PANTHER" id="PTHR43155:SF2">
    <property type="entry name" value="CYCLIC DI-GMP PHOSPHODIESTERASE PA4108"/>
    <property type="match status" value="1"/>
</dbReference>
<dbReference type="Gene3D" id="1.10.3210.10">
    <property type="entry name" value="Hypothetical protein af1432"/>
    <property type="match status" value="1"/>
</dbReference>
<dbReference type="EMBL" id="FOGT01000011">
    <property type="protein sequence ID" value="SES23008.1"/>
    <property type="molecule type" value="Genomic_DNA"/>
</dbReference>
<dbReference type="InterPro" id="IPR003607">
    <property type="entry name" value="HD/PDEase_dom"/>
</dbReference>
<reference evidence="3" key="1">
    <citation type="submission" date="2016-10" db="EMBL/GenBank/DDBJ databases">
        <authorList>
            <person name="Varghese N."/>
            <person name="Submissions S."/>
        </authorList>
    </citation>
    <scope>NUCLEOTIDE SEQUENCE [LARGE SCALE GENOMIC DNA]</scope>
    <source>
        <strain evidence="3">S9</strain>
    </source>
</reference>
<dbReference type="CDD" id="cd00077">
    <property type="entry name" value="HDc"/>
    <property type="match status" value="1"/>
</dbReference>
<dbReference type="SMART" id="SM00471">
    <property type="entry name" value="HDc"/>
    <property type="match status" value="1"/>
</dbReference>
<name>A0A1H9VN86_9BACI</name>
<dbReference type="InterPro" id="IPR037522">
    <property type="entry name" value="HD_GYP_dom"/>
</dbReference>
<dbReference type="PANTHER" id="PTHR43155">
    <property type="entry name" value="CYCLIC DI-GMP PHOSPHODIESTERASE PA4108-RELATED"/>
    <property type="match status" value="1"/>
</dbReference>
<organism evidence="2 3">
    <name type="scientific">Salipaludibacillus aurantiacus</name>
    <dbReference type="NCBI Taxonomy" id="1601833"/>
    <lineage>
        <taxon>Bacteria</taxon>
        <taxon>Bacillati</taxon>
        <taxon>Bacillota</taxon>
        <taxon>Bacilli</taxon>
        <taxon>Bacillales</taxon>
        <taxon>Bacillaceae</taxon>
    </lineage>
</organism>
<dbReference type="STRING" id="1601833.SAMN05518684_111127"/>
<dbReference type="RefSeq" id="WP_093053564.1">
    <property type="nucleotide sequence ID" value="NZ_FOGT01000011.1"/>
</dbReference>
<dbReference type="Proteomes" id="UP000198571">
    <property type="component" value="Unassembled WGS sequence"/>
</dbReference>
<sequence length="380" mass="43741">MKVKPIYLVPGCMLAEDVYKHSNTPLMRKKTVLTEDYIQILQKFLVEHVQVESTLINGDLFTPKERIMDNDVKTESNLVSQQPLETSNQTIFTDRYLSGVQQYKKMFKNWQGGAKVDAYEIRKVFLPLYDTNPSKDELLHLHNYTTKHDYLYYHSVAVSIFSSMLGKRLGLKNGEVIQLGIAGLLADCGMAKVPFKVFEKKGPLTAEEYKEVKKHPVTSYRMLEKVPGLSKKAMLGIVQHHEREDGSGYPLKVKGMKLHQYAKIIAIADVFHAMASERYYRPKKNPYRVIAFLKQDQFGKLDHVLLNEFIHMMLDLSIGRKVRLNNGCTGEVLFQNKHYPTSPTIKVDGKKIIDLAKHPELIIEEELPWENQVESQELKE</sequence>
<feature type="domain" description="HD-GYP" evidence="1">
    <location>
        <begin position="129"/>
        <end position="325"/>
    </location>
</feature>
<dbReference type="SUPFAM" id="SSF109604">
    <property type="entry name" value="HD-domain/PDEase-like"/>
    <property type="match status" value="1"/>
</dbReference>
<dbReference type="Pfam" id="PF13487">
    <property type="entry name" value="HD_5"/>
    <property type="match status" value="1"/>
</dbReference>